<feature type="compositionally biased region" description="Polar residues" evidence="1">
    <location>
        <begin position="338"/>
        <end position="350"/>
    </location>
</feature>
<dbReference type="Proteomes" id="UP001497444">
    <property type="component" value="Chromosome 10"/>
</dbReference>
<proteinExistence type="predicted"/>
<evidence type="ECO:0000256" key="1">
    <source>
        <dbReference type="SAM" id="MobiDB-lite"/>
    </source>
</evidence>
<feature type="compositionally biased region" description="Polar residues" evidence="1">
    <location>
        <begin position="84"/>
        <end position="97"/>
    </location>
</feature>
<feature type="compositionally biased region" description="Polar residues" evidence="1">
    <location>
        <begin position="42"/>
        <end position="54"/>
    </location>
</feature>
<feature type="region of interest" description="Disordered" evidence="1">
    <location>
        <begin position="227"/>
        <end position="311"/>
    </location>
</feature>
<feature type="region of interest" description="Disordered" evidence="1">
    <location>
        <begin position="720"/>
        <end position="755"/>
    </location>
</feature>
<organism evidence="2 3">
    <name type="scientific">Sphagnum jensenii</name>
    <dbReference type="NCBI Taxonomy" id="128206"/>
    <lineage>
        <taxon>Eukaryota</taxon>
        <taxon>Viridiplantae</taxon>
        <taxon>Streptophyta</taxon>
        <taxon>Embryophyta</taxon>
        <taxon>Bryophyta</taxon>
        <taxon>Sphagnophytina</taxon>
        <taxon>Sphagnopsida</taxon>
        <taxon>Sphagnales</taxon>
        <taxon>Sphagnaceae</taxon>
        <taxon>Sphagnum</taxon>
    </lineage>
</organism>
<accession>A0ABP0VTS9</accession>
<dbReference type="EMBL" id="OZ020105">
    <property type="protein sequence ID" value="CAK9256825.1"/>
    <property type="molecule type" value="Genomic_DNA"/>
</dbReference>
<evidence type="ECO:0000313" key="3">
    <source>
        <dbReference type="Proteomes" id="UP001497444"/>
    </source>
</evidence>
<sequence>MRPRSSRLGVEGIKSFNAKGESDHRETPHEHLVFSSAAAASDRQNNPATSNVNQLKLRAAASPPDASGRDSPEDMSTTHRRTLSSRALSTGNTSCSRSEIPHDSSRQQAGSRLTAGTSRSTNLAKHDQLEDDDSARESDPSAQSTRRDQLESTHEAAAAAAAYHMKFSIPELYLGAPLENLLEEEEESGGARKTTWQTERKLSSTSDHAGATVLKSRVQSAGDLLLHNNNPRLSASSWSHHHQQQQQQRSTVSDHDVGAASSYQQRTRPRSVSALEAAAADHSSPRHLHGLINNNRGNYTNPPSSGSGSAAGLHHHWSYISGPSSLQEKELLWRRRQQLPTVESPASSSSRAHHDPSPRAMSVKEPAGNRAPITQWAGSNNNSLLQSISTAERRDSARTMMMFEEQLSAEMDQTQGRNHTASSSSPTPMCGSRPVDAATLQRKASTPTTTIPQMDNIMMPIEGLKFVPTVVQSSSRSQQQQQQLVGTSSIATHSGDQAAAAATVRLQPRLWDSSKLLPQLQKHGNSLYNNNPIPVANFKQATAASSSSSIQKSQSLRSDYGARPPDDIFAAGRLHSSSSNSSKFAMDSAGNFTSFQLRGKKKQNFSFDADGADVLIPRVGPRAAMVQKAMSMRTGGAHSDAITEMAHKAYLNSQQAYSSDWDQLMSTHGEAQQRLLECAMCGKELGVLLVQSWQNHVQQDTMMGMSFCRTCRPPPSIGFQSLRHDPTASDSYEDPTAAPAALSPMMKNKNKTNKHNKNNKALILQFCRKMLGLDKKQK</sequence>
<name>A0ABP0VTS9_9BRYO</name>
<feature type="compositionally biased region" description="Basic and acidic residues" evidence="1">
    <location>
        <begin position="135"/>
        <end position="154"/>
    </location>
</feature>
<feature type="compositionally biased region" description="Polar residues" evidence="1">
    <location>
        <begin position="106"/>
        <end position="123"/>
    </location>
</feature>
<evidence type="ECO:0000313" key="2">
    <source>
        <dbReference type="EMBL" id="CAK9256825.1"/>
    </source>
</evidence>
<feature type="compositionally biased region" description="Polar residues" evidence="1">
    <location>
        <begin position="292"/>
        <end position="303"/>
    </location>
</feature>
<protein>
    <submittedName>
        <fullName evidence="2">Uncharacterized protein</fullName>
    </submittedName>
</protein>
<feature type="region of interest" description="Disordered" evidence="1">
    <location>
        <begin position="184"/>
        <end position="212"/>
    </location>
</feature>
<feature type="region of interest" description="Disordered" evidence="1">
    <location>
        <begin position="338"/>
        <end position="366"/>
    </location>
</feature>
<gene>
    <name evidence="2" type="ORF">CSSPJE1EN1_LOCUS2303</name>
</gene>
<feature type="compositionally biased region" description="Polar residues" evidence="1">
    <location>
        <begin position="411"/>
        <end position="427"/>
    </location>
</feature>
<reference evidence="2" key="1">
    <citation type="submission" date="2024-02" db="EMBL/GenBank/DDBJ databases">
        <authorList>
            <consortium name="ELIXIR-Norway"/>
            <consortium name="Elixir Norway"/>
        </authorList>
    </citation>
    <scope>NUCLEOTIDE SEQUENCE</scope>
</reference>
<feature type="compositionally biased region" description="Basic and acidic residues" evidence="1">
    <location>
        <begin position="20"/>
        <end position="32"/>
    </location>
</feature>
<feature type="region of interest" description="Disordered" evidence="1">
    <location>
        <begin position="410"/>
        <end position="434"/>
    </location>
</feature>
<feature type="compositionally biased region" description="Polar residues" evidence="1">
    <location>
        <begin position="227"/>
        <end position="238"/>
    </location>
</feature>
<keyword evidence="3" id="KW-1185">Reference proteome</keyword>
<feature type="region of interest" description="Disordered" evidence="1">
    <location>
        <begin position="1"/>
        <end position="155"/>
    </location>
</feature>